<evidence type="ECO:0000313" key="2">
    <source>
        <dbReference type="EMBL" id="MBM1714349.1"/>
    </source>
</evidence>
<protein>
    <submittedName>
        <fullName evidence="2">Uncharacterized protein</fullName>
    </submittedName>
</protein>
<dbReference type="Proteomes" id="UP000732193">
    <property type="component" value="Unassembled WGS sequence"/>
</dbReference>
<name>A0AAE2VYS3_9RHOB</name>
<keyword evidence="3" id="KW-1185">Reference proteome</keyword>
<feature type="signal peptide" evidence="1">
    <location>
        <begin position="1"/>
        <end position="21"/>
    </location>
</feature>
<proteinExistence type="predicted"/>
<dbReference type="RefSeq" id="WP_203242496.1">
    <property type="nucleotide sequence ID" value="NZ_JAFBRH010000003.1"/>
</dbReference>
<dbReference type="AlphaFoldDB" id="A0AAE2VYS3"/>
<evidence type="ECO:0000256" key="1">
    <source>
        <dbReference type="SAM" id="SignalP"/>
    </source>
</evidence>
<keyword evidence="1" id="KW-0732">Signal</keyword>
<accession>A0AAE2VYS3</accession>
<dbReference type="EMBL" id="JAFBRM010000003">
    <property type="protein sequence ID" value="MBM1714349.1"/>
    <property type="molecule type" value="Genomic_DNA"/>
</dbReference>
<evidence type="ECO:0000313" key="3">
    <source>
        <dbReference type="Proteomes" id="UP000732193"/>
    </source>
</evidence>
<organism evidence="2 3">
    <name type="scientific">Sulfitobacter geojensis</name>
    <dbReference type="NCBI Taxonomy" id="1342299"/>
    <lineage>
        <taxon>Bacteria</taxon>
        <taxon>Pseudomonadati</taxon>
        <taxon>Pseudomonadota</taxon>
        <taxon>Alphaproteobacteria</taxon>
        <taxon>Rhodobacterales</taxon>
        <taxon>Roseobacteraceae</taxon>
        <taxon>Sulfitobacter</taxon>
    </lineage>
</organism>
<comment type="caution">
    <text evidence="2">The sequence shown here is derived from an EMBL/GenBank/DDBJ whole genome shotgun (WGS) entry which is preliminary data.</text>
</comment>
<sequence length="97" mass="10662">MISRHTVLLCICGMFPTFAQAQMSDVSCDDSARMTQTLKEVVGAERQGMGLRDPDTMLEVWVTARNGDWVIVQNYANGTSCIVAMGAHWEKSLPNPA</sequence>
<reference evidence="2 3" key="1">
    <citation type="submission" date="2021-01" db="EMBL/GenBank/DDBJ databases">
        <title>Diatom-associated Roseobacters Show Island Model of Population Structure.</title>
        <authorList>
            <person name="Qu L."/>
            <person name="Feng X."/>
            <person name="Chen Y."/>
            <person name="Li L."/>
            <person name="Wang X."/>
            <person name="Hu Z."/>
            <person name="Wang H."/>
            <person name="Luo H."/>
        </authorList>
    </citation>
    <scope>NUCLEOTIDE SEQUENCE [LARGE SCALE GENOMIC DNA]</scope>
    <source>
        <strain evidence="2 3">TR60-84</strain>
    </source>
</reference>
<gene>
    <name evidence="2" type="ORF">JQV55_12335</name>
</gene>
<feature type="chain" id="PRO_5042222605" evidence="1">
    <location>
        <begin position="22"/>
        <end position="97"/>
    </location>
</feature>